<dbReference type="AlphaFoldDB" id="A0AAV4JCD2"/>
<dbReference type="GO" id="GO:0035091">
    <property type="term" value="F:phosphatidylinositol binding"/>
    <property type="evidence" value="ECO:0007669"/>
    <property type="project" value="TreeGrafter"/>
</dbReference>
<accession>A0AAV4JCD2</accession>
<dbReference type="PANTHER" id="PTHR34932">
    <property type="entry name" value="TRPL TRANSLOCATION DEFECT PROTEIN 14"/>
    <property type="match status" value="1"/>
</dbReference>
<dbReference type="GO" id="GO:0070300">
    <property type="term" value="F:phosphatidic acid binding"/>
    <property type="evidence" value="ECO:0007669"/>
    <property type="project" value="TreeGrafter"/>
</dbReference>
<dbReference type="PANTHER" id="PTHR34932:SF1">
    <property type="entry name" value="TRPL TRANSLOCATION DEFECT PROTEIN 14"/>
    <property type="match status" value="1"/>
</dbReference>
<name>A0AAV4JCD2_9GAST</name>
<dbReference type="GO" id="GO:0005525">
    <property type="term" value="F:GTP binding"/>
    <property type="evidence" value="ECO:0007669"/>
    <property type="project" value="TreeGrafter"/>
</dbReference>
<evidence type="ECO:0000313" key="2">
    <source>
        <dbReference type="Proteomes" id="UP000762676"/>
    </source>
</evidence>
<dbReference type="InterPro" id="IPR053227">
    <property type="entry name" value="TRPL-trafficking_regulator"/>
</dbReference>
<proteinExistence type="predicted"/>
<comment type="caution">
    <text evidence="1">The sequence shown here is derived from an EMBL/GenBank/DDBJ whole genome shotgun (WGS) entry which is preliminary data.</text>
</comment>
<gene>
    <name evidence="1" type="ORF">ElyMa_006852600</name>
</gene>
<sequence>MVPIRSASKSLVNQSSVYSRVSCVCRFPRVESLVQPHQAARHYLNPRVHKSRPHLLFQTLPRFCGEHARNFSEVNNPNSSTKVIDMSQDGSENRHKFYKVVLTGGPCGGKTTGQTRLSTFFENLGWKVYRAPESALTYLSGGVRFPELTPEEGELPFFLYCTI</sequence>
<evidence type="ECO:0000313" key="1">
    <source>
        <dbReference type="EMBL" id="GFS18627.1"/>
    </source>
</evidence>
<reference evidence="1 2" key="1">
    <citation type="journal article" date="2021" name="Elife">
        <title>Chloroplast acquisition without the gene transfer in kleptoplastic sea slugs, Plakobranchus ocellatus.</title>
        <authorList>
            <person name="Maeda T."/>
            <person name="Takahashi S."/>
            <person name="Yoshida T."/>
            <person name="Shimamura S."/>
            <person name="Takaki Y."/>
            <person name="Nagai Y."/>
            <person name="Toyoda A."/>
            <person name="Suzuki Y."/>
            <person name="Arimoto A."/>
            <person name="Ishii H."/>
            <person name="Satoh N."/>
            <person name="Nishiyama T."/>
            <person name="Hasebe M."/>
            <person name="Maruyama T."/>
            <person name="Minagawa J."/>
            <person name="Obokata J."/>
            <person name="Shigenobu S."/>
        </authorList>
    </citation>
    <scope>NUCLEOTIDE SEQUENCE [LARGE SCALE GENOMIC DNA]</scope>
</reference>
<protein>
    <submittedName>
        <fullName evidence="1">TRPL translocation defect protein 14</fullName>
    </submittedName>
</protein>
<keyword evidence="2" id="KW-1185">Reference proteome</keyword>
<dbReference type="EMBL" id="BMAT01013704">
    <property type="protein sequence ID" value="GFS18627.1"/>
    <property type="molecule type" value="Genomic_DNA"/>
</dbReference>
<dbReference type="GO" id="GO:0045494">
    <property type="term" value="P:photoreceptor cell maintenance"/>
    <property type="evidence" value="ECO:0007669"/>
    <property type="project" value="TreeGrafter"/>
</dbReference>
<organism evidence="1 2">
    <name type="scientific">Elysia marginata</name>
    <dbReference type="NCBI Taxonomy" id="1093978"/>
    <lineage>
        <taxon>Eukaryota</taxon>
        <taxon>Metazoa</taxon>
        <taxon>Spiralia</taxon>
        <taxon>Lophotrochozoa</taxon>
        <taxon>Mollusca</taxon>
        <taxon>Gastropoda</taxon>
        <taxon>Heterobranchia</taxon>
        <taxon>Euthyneura</taxon>
        <taxon>Panpulmonata</taxon>
        <taxon>Sacoglossa</taxon>
        <taxon>Placobranchoidea</taxon>
        <taxon>Plakobranchidae</taxon>
        <taxon>Elysia</taxon>
    </lineage>
</organism>
<dbReference type="Proteomes" id="UP000762676">
    <property type="component" value="Unassembled WGS sequence"/>
</dbReference>